<organism evidence="2 3">
    <name type="scientific">Venturia nashicola</name>
    <dbReference type="NCBI Taxonomy" id="86259"/>
    <lineage>
        <taxon>Eukaryota</taxon>
        <taxon>Fungi</taxon>
        <taxon>Dikarya</taxon>
        <taxon>Ascomycota</taxon>
        <taxon>Pezizomycotina</taxon>
        <taxon>Dothideomycetes</taxon>
        <taxon>Pleosporomycetidae</taxon>
        <taxon>Venturiales</taxon>
        <taxon>Venturiaceae</taxon>
        <taxon>Venturia</taxon>
    </lineage>
</organism>
<dbReference type="AlphaFoldDB" id="A0A4Z1PBX0"/>
<gene>
    <name evidence="2" type="ORF">E6O75_ATG07484</name>
</gene>
<evidence type="ECO:0000313" key="2">
    <source>
        <dbReference type="EMBL" id="TID20024.1"/>
    </source>
</evidence>
<keyword evidence="1" id="KW-1133">Transmembrane helix</keyword>
<proteinExistence type="predicted"/>
<feature type="transmembrane region" description="Helical" evidence="1">
    <location>
        <begin position="111"/>
        <end position="133"/>
    </location>
</feature>
<evidence type="ECO:0000256" key="1">
    <source>
        <dbReference type="SAM" id="Phobius"/>
    </source>
</evidence>
<sequence>MVTHSKITTCCVHDCLAAELVCIGGDIAGEAGDEEGDFVPSISPAYVHLYRVSGNRRLQVQYSFGSSTSAGFENSMDFLIRSPLIVADLARRNNSPLSSCIMVRMKARNAVISVISIFWLTMLMVAPDGVILVSSTASGAKLPAGPMARQAWRGCGHRLDQRR</sequence>
<comment type="caution">
    <text evidence="2">The sequence shown here is derived from an EMBL/GenBank/DDBJ whole genome shotgun (WGS) entry which is preliminary data.</text>
</comment>
<reference evidence="2 3" key="1">
    <citation type="submission" date="2019-04" db="EMBL/GenBank/DDBJ databases">
        <title>High contiguity whole genome sequence and gene annotation resource for two Venturia nashicola isolates.</title>
        <authorList>
            <person name="Prokchorchik M."/>
            <person name="Won K."/>
            <person name="Lee Y."/>
            <person name="Choi E.D."/>
            <person name="Segonzac C."/>
            <person name="Sohn K.H."/>
        </authorList>
    </citation>
    <scope>NUCLEOTIDE SEQUENCE [LARGE SCALE GENOMIC DNA]</scope>
    <source>
        <strain evidence="2 3">PRI2</strain>
    </source>
</reference>
<keyword evidence="1" id="KW-0812">Transmembrane</keyword>
<evidence type="ECO:0000313" key="3">
    <source>
        <dbReference type="Proteomes" id="UP000298493"/>
    </source>
</evidence>
<keyword evidence="3" id="KW-1185">Reference proteome</keyword>
<keyword evidence="1" id="KW-0472">Membrane</keyword>
<protein>
    <submittedName>
        <fullName evidence="2">Uncharacterized protein</fullName>
    </submittedName>
</protein>
<dbReference type="EMBL" id="SNSC02000011">
    <property type="protein sequence ID" value="TID20024.1"/>
    <property type="molecule type" value="Genomic_DNA"/>
</dbReference>
<accession>A0A4Z1PBX0</accession>
<name>A0A4Z1PBX0_9PEZI</name>
<dbReference type="Proteomes" id="UP000298493">
    <property type="component" value="Unassembled WGS sequence"/>
</dbReference>